<organism evidence="8 9">
    <name type="scientific">Brassica napus</name>
    <name type="common">Rape</name>
    <dbReference type="NCBI Taxonomy" id="3708"/>
    <lineage>
        <taxon>Eukaryota</taxon>
        <taxon>Viridiplantae</taxon>
        <taxon>Streptophyta</taxon>
        <taxon>Embryophyta</taxon>
        <taxon>Tracheophyta</taxon>
        <taxon>Spermatophyta</taxon>
        <taxon>Magnoliopsida</taxon>
        <taxon>eudicotyledons</taxon>
        <taxon>Gunneridae</taxon>
        <taxon>Pentapetalae</taxon>
        <taxon>rosids</taxon>
        <taxon>malvids</taxon>
        <taxon>Brassicales</taxon>
        <taxon>Brassicaceae</taxon>
        <taxon>Brassiceae</taxon>
        <taxon>Brassica</taxon>
    </lineage>
</organism>
<name>A0ABQ8ECD0_BRANA</name>
<feature type="domain" description="GST C-terminal" evidence="7">
    <location>
        <begin position="92"/>
        <end position="226"/>
    </location>
</feature>
<dbReference type="PANTHER" id="PTHR11260:SF692">
    <property type="entry name" value="GLUTATHIONE S-TRANSFERASE"/>
    <property type="match status" value="1"/>
</dbReference>
<evidence type="ECO:0000313" key="8">
    <source>
        <dbReference type="EMBL" id="KAH0938275.1"/>
    </source>
</evidence>
<dbReference type="PANTHER" id="PTHR11260">
    <property type="entry name" value="GLUTATHIONE S-TRANSFERASE, GST, SUPERFAMILY, GST DOMAIN CONTAINING"/>
    <property type="match status" value="1"/>
</dbReference>
<dbReference type="SFLD" id="SFLDG01152">
    <property type="entry name" value="Main.3:_Omega-_and_Tau-like"/>
    <property type="match status" value="2"/>
</dbReference>
<evidence type="ECO:0000256" key="3">
    <source>
        <dbReference type="ARBA" id="ARBA00022679"/>
    </source>
</evidence>
<dbReference type="SFLD" id="SFLDG00358">
    <property type="entry name" value="Main_(cytGST)"/>
    <property type="match status" value="2"/>
</dbReference>
<evidence type="ECO:0000256" key="1">
    <source>
        <dbReference type="ARBA" id="ARBA00012452"/>
    </source>
</evidence>
<gene>
    <name evidence="8" type="ORF">HID58_005736</name>
</gene>
<dbReference type="InterPro" id="IPR010987">
    <property type="entry name" value="Glutathione-S-Trfase_C-like"/>
</dbReference>
<keyword evidence="3" id="KW-0808">Transferase</keyword>
<protein>
    <recommendedName>
        <fullName evidence="1">glutathione transferase</fullName>
        <ecNumber evidence="1">2.5.1.18</ecNumber>
    </recommendedName>
</protein>
<dbReference type="SUPFAM" id="SSF47616">
    <property type="entry name" value="GST C-terminal domain-like"/>
    <property type="match status" value="2"/>
</dbReference>
<keyword evidence="2" id="KW-0216">Detoxification</keyword>
<dbReference type="EMBL" id="JAGKQM010000002">
    <property type="protein sequence ID" value="KAH0938275.1"/>
    <property type="molecule type" value="Genomic_DNA"/>
</dbReference>
<dbReference type="InterPro" id="IPR036282">
    <property type="entry name" value="Glutathione-S-Trfase_C_sf"/>
</dbReference>
<reference evidence="8 9" key="1">
    <citation type="submission" date="2021-05" db="EMBL/GenBank/DDBJ databases">
        <title>Genome Assembly of Synthetic Allotetraploid Brassica napus Reveals Homoeologous Exchanges between Subgenomes.</title>
        <authorList>
            <person name="Davis J.T."/>
        </authorList>
    </citation>
    <scope>NUCLEOTIDE SEQUENCE [LARGE SCALE GENOMIC DNA]</scope>
    <source>
        <strain evidence="9">cv. Da-Ae</strain>
        <tissue evidence="8">Seedling</tissue>
    </source>
</reference>
<dbReference type="InterPro" id="IPR004045">
    <property type="entry name" value="Glutathione_S-Trfase_N"/>
</dbReference>
<evidence type="ECO:0000259" key="6">
    <source>
        <dbReference type="PROSITE" id="PS50404"/>
    </source>
</evidence>
<dbReference type="InterPro" id="IPR036249">
    <property type="entry name" value="Thioredoxin-like_sf"/>
</dbReference>
<dbReference type="InterPro" id="IPR040079">
    <property type="entry name" value="Glutathione_S-Trfase"/>
</dbReference>
<dbReference type="EC" id="2.5.1.18" evidence="1"/>
<keyword evidence="9" id="KW-1185">Reference proteome</keyword>
<dbReference type="InterPro" id="IPR045073">
    <property type="entry name" value="Omega/Tau-like"/>
</dbReference>
<dbReference type="Pfam" id="PF02798">
    <property type="entry name" value="GST_N"/>
    <property type="match status" value="2"/>
</dbReference>
<dbReference type="PROSITE" id="PS50404">
    <property type="entry name" value="GST_NTER"/>
    <property type="match status" value="2"/>
</dbReference>
<feature type="domain" description="GST N-terminal" evidence="6">
    <location>
        <begin position="7"/>
        <end position="86"/>
    </location>
</feature>
<dbReference type="InterPro" id="IPR045074">
    <property type="entry name" value="GST_C_Tau"/>
</dbReference>
<evidence type="ECO:0000259" key="7">
    <source>
        <dbReference type="PROSITE" id="PS50405"/>
    </source>
</evidence>
<dbReference type="Gene3D" id="3.40.30.10">
    <property type="entry name" value="Glutaredoxin"/>
    <property type="match status" value="2"/>
</dbReference>
<proteinExistence type="inferred from homology"/>
<evidence type="ECO:0000256" key="4">
    <source>
        <dbReference type="ARBA" id="ARBA00025743"/>
    </source>
</evidence>
<evidence type="ECO:0000256" key="5">
    <source>
        <dbReference type="ARBA" id="ARBA00047960"/>
    </source>
</evidence>
<evidence type="ECO:0000256" key="2">
    <source>
        <dbReference type="ARBA" id="ARBA00022575"/>
    </source>
</evidence>
<dbReference type="SUPFAM" id="SSF52833">
    <property type="entry name" value="Thioredoxin-like"/>
    <property type="match status" value="2"/>
</dbReference>
<sequence length="456" mass="50875">MGLISDEYVRLLGAWPSPFVLRTRIALNLKRVPYEYLEEEDSLNSESVLNYNPVHKQIPILIHGNKPIRESLNIVMYVDETWLSGPPILPSDPFDRAVARFWDVYIDEHCFTSINGVAVAKDEEERKAAIAKLEMCMALLEETFQECSKGRGFFGGDNIGFIDIGFGSMLGPLKVLEKFTGVKFIHPETTPGLFHWVDRFYSHEAVKPVMPDIEKLVEFARLKKKKHKTKMAQKGSNSTVKLLGTWSSPFALRGRVALHLKSVEYEYIEEADVLNSKSDLLLKSNPIHKKVPVLIHGDVSICESLNIVQYVDESWPSKPSILPSDPKDRAAARFWAHFVDGNCFESIDAAAGAKDEAGRMTAAGSLIECLAALEEGFQKSNKGGDFFGGQNIGYVDIACGAILGPLSVIEAFQFLSPETTPGLVQWAEIFKAHEAVKPYMPTVAEFIEFAKQKFNV</sequence>
<evidence type="ECO:0000313" key="9">
    <source>
        <dbReference type="Proteomes" id="UP000824890"/>
    </source>
</evidence>
<dbReference type="Proteomes" id="UP000824890">
    <property type="component" value="Unassembled WGS sequence"/>
</dbReference>
<comment type="catalytic activity">
    <reaction evidence="5">
        <text>RX + glutathione = an S-substituted glutathione + a halide anion + H(+)</text>
        <dbReference type="Rhea" id="RHEA:16437"/>
        <dbReference type="ChEBI" id="CHEBI:15378"/>
        <dbReference type="ChEBI" id="CHEBI:16042"/>
        <dbReference type="ChEBI" id="CHEBI:17792"/>
        <dbReference type="ChEBI" id="CHEBI:57925"/>
        <dbReference type="ChEBI" id="CHEBI:90779"/>
        <dbReference type="EC" id="2.5.1.18"/>
    </reaction>
</comment>
<dbReference type="CDD" id="cd03058">
    <property type="entry name" value="GST_N_Tau"/>
    <property type="match status" value="2"/>
</dbReference>
<dbReference type="Gene3D" id="1.20.1050.10">
    <property type="match status" value="2"/>
</dbReference>
<accession>A0ABQ8ECD0</accession>
<dbReference type="SFLD" id="SFLDS00019">
    <property type="entry name" value="Glutathione_Transferase_(cytos"/>
    <property type="match status" value="2"/>
</dbReference>
<comment type="similarity">
    <text evidence="4">Belongs to the GST superfamily. Tau family.</text>
</comment>
<dbReference type="CDD" id="cd03185">
    <property type="entry name" value="GST_C_Tau"/>
    <property type="match status" value="2"/>
</dbReference>
<dbReference type="PROSITE" id="PS50405">
    <property type="entry name" value="GST_CTER"/>
    <property type="match status" value="2"/>
</dbReference>
<feature type="domain" description="GST C-terminal" evidence="7">
    <location>
        <begin position="325"/>
        <end position="454"/>
    </location>
</feature>
<comment type="caution">
    <text evidence="8">The sequence shown here is derived from an EMBL/GenBank/DDBJ whole genome shotgun (WGS) entry which is preliminary data.</text>
</comment>
<feature type="domain" description="GST N-terminal" evidence="6">
    <location>
        <begin position="238"/>
        <end position="319"/>
    </location>
</feature>